<accession>A0A1H7I2C4</accession>
<gene>
    <name evidence="3" type="ORF">SAMN05421740_10294</name>
</gene>
<dbReference type="Proteomes" id="UP000198916">
    <property type="component" value="Unassembled WGS sequence"/>
</dbReference>
<reference evidence="4" key="1">
    <citation type="submission" date="2016-10" db="EMBL/GenBank/DDBJ databases">
        <authorList>
            <person name="Varghese N."/>
            <person name="Submissions S."/>
        </authorList>
    </citation>
    <scope>NUCLEOTIDE SEQUENCE [LARGE SCALE GENOMIC DNA]</scope>
    <source>
        <strain evidence="4">Jip14</strain>
    </source>
</reference>
<dbReference type="PANTHER" id="PTHR33734">
    <property type="entry name" value="LYSM DOMAIN-CONTAINING GPI-ANCHORED PROTEIN 2"/>
    <property type="match status" value="1"/>
</dbReference>
<dbReference type="PROSITE" id="PS51782">
    <property type="entry name" value="LYSM"/>
    <property type="match status" value="1"/>
</dbReference>
<keyword evidence="1" id="KW-1133">Transmembrane helix</keyword>
<feature type="transmembrane region" description="Helical" evidence="1">
    <location>
        <begin position="9"/>
        <end position="28"/>
    </location>
</feature>
<dbReference type="Gene3D" id="2.40.40.10">
    <property type="entry name" value="RlpA-like domain"/>
    <property type="match status" value="1"/>
</dbReference>
<dbReference type="InterPro" id="IPR036908">
    <property type="entry name" value="RlpA-like_sf"/>
</dbReference>
<dbReference type="RefSeq" id="WP_090603151.1">
    <property type="nucleotide sequence ID" value="NZ_FNZR01000002.1"/>
</dbReference>
<protein>
    <submittedName>
        <fullName evidence="3">LysM repeat-containing protein</fullName>
    </submittedName>
</protein>
<dbReference type="PANTHER" id="PTHR33734:SF22">
    <property type="entry name" value="MEMBRANE-BOUND LYTIC MUREIN TRANSGLYCOSYLASE D"/>
    <property type="match status" value="1"/>
</dbReference>
<keyword evidence="4" id="KW-1185">Reference proteome</keyword>
<dbReference type="Gene3D" id="3.10.350.10">
    <property type="entry name" value="LysM domain"/>
    <property type="match status" value="2"/>
</dbReference>
<evidence type="ECO:0000313" key="4">
    <source>
        <dbReference type="Proteomes" id="UP000198916"/>
    </source>
</evidence>
<keyword evidence="1" id="KW-0812">Transmembrane</keyword>
<proteinExistence type="predicted"/>
<keyword evidence="1" id="KW-0472">Membrane</keyword>
<evidence type="ECO:0000256" key="1">
    <source>
        <dbReference type="SAM" id="Phobius"/>
    </source>
</evidence>
<dbReference type="CDD" id="cd00118">
    <property type="entry name" value="LysM"/>
    <property type="match status" value="2"/>
</dbReference>
<feature type="domain" description="LysM" evidence="2">
    <location>
        <begin position="131"/>
        <end position="174"/>
    </location>
</feature>
<organism evidence="3 4">
    <name type="scientific">Parapedobacter koreensis</name>
    <dbReference type="NCBI Taxonomy" id="332977"/>
    <lineage>
        <taxon>Bacteria</taxon>
        <taxon>Pseudomonadati</taxon>
        <taxon>Bacteroidota</taxon>
        <taxon>Sphingobacteriia</taxon>
        <taxon>Sphingobacteriales</taxon>
        <taxon>Sphingobacteriaceae</taxon>
        <taxon>Parapedobacter</taxon>
    </lineage>
</organism>
<dbReference type="InterPro" id="IPR018392">
    <property type="entry name" value="LysM"/>
</dbReference>
<dbReference type="OrthoDB" id="2149800at2"/>
<dbReference type="Pfam" id="PF01476">
    <property type="entry name" value="LysM"/>
    <property type="match status" value="2"/>
</dbReference>
<dbReference type="SUPFAM" id="SSF54106">
    <property type="entry name" value="LysM domain"/>
    <property type="match status" value="2"/>
</dbReference>
<dbReference type="InterPro" id="IPR036779">
    <property type="entry name" value="LysM_dom_sf"/>
</dbReference>
<dbReference type="EMBL" id="FNZR01000002">
    <property type="protein sequence ID" value="SEK56524.1"/>
    <property type="molecule type" value="Genomic_DNA"/>
</dbReference>
<sequence length="310" mass="33399">MDITYQATYLYRASFFVVVFLGCCSFSLKAASEKTDSIRVTHENGKKIIIHQLEAKETYYGLSRQYGIPVKQIIAANGNKPLKVGDTLRIPTDMPSSVTTDNVAATSSKEIAAEATTQPTPPPVLSQDEYTAYKVGNGETLFTISKRFIISIESIKRANGLTNDTVKAGTVLKIPNKELPPPAPTVSQLIAVGDSSATAASADQMVIPENRYGIREMTEKGIGVWIEDLNQGAGSMLALHKTAPIGTVVKITNPMTNRTALIKVVGKFAETAETKDAIIVVSKSAASLIGVLDRRFQVELSYGTPNDTNN</sequence>
<evidence type="ECO:0000313" key="3">
    <source>
        <dbReference type="EMBL" id="SEK56524.1"/>
    </source>
</evidence>
<dbReference type="AlphaFoldDB" id="A0A1H7I2C4"/>
<name>A0A1H7I2C4_9SPHI</name>
<dbReference type="GO" id="GO:0008932">
    <property type="term" value="F:lytic endotransglycosylase activity"/>
    <property type="evidence" value="ECO:0007669"/>
    <property type="project" value="TreeGrafter"/>
</dbReference>
<evidence type="ECO:0000259" key="2">
    <source>
        <dbReference type="PROSITE" id="PS51782"/>
    </source>
</evidence>
<dbReference type="SMART" id="SM00257">
    <property type="entry name" value="LysM"/>
    <property type="match status" value="2"/>
</dbReference>
<dbReference type="STRING" id="332977.SAMN05421740_10294"/>